<sequence>MDETTLDLRDILKTLKKRRKLIGYIFVGFVVLAALLSFLWPPTYESETNLRVKQPQGLADSLLSSLPTGNASATKQLMSTYAEILKSRTVVQEVIDKTQADKEEIPDYENMLDRITTQPVKDTEILRVRVTAKTPEEAQLVADTLVNTFNARLSFLTRSEQTVVRQFIGERLQESKADVEKAEEELQKYKTEQKITDPDVETKALVDALTEINKLAAENAVTMAAAQGKLASTRQQLGAEKEGFIADNPLIQQYKTKLAELEVSLVELTEKYTEQHPQVKATRAAIGETQAKLAAEVGRVITADAPSMNPIHQGLLQSQLMAEAQIAASTAQQVAIVAIVEQGQADLGKLPVKEQGLAKVMRDAEVAREIYVMLAKRHEEARISEVMQPTDIQVIDVATLPDEPIKPKKALNIVIAAILGLFAGLGAAFIVEYLNKSIHTVEDVRQYLDLPVLGSIPHFDNEYKESEPSFWDKLKQLLSTNSQRGQKRDV</sequence>
<evidence type="ECO:0000256" key="5">
    <source>
        <dbReference type="ARBA" id="ARBA00022989"/>
    </source>
</evidence>
<feature type="transmembrane region" description="Helical" evidence="8">
    <location>
        <begin position="410"/>
        <end position="431"/>
    </location>
</feature>
<feature type="domain" description="Tyrosine-protein kinase G-rich" evidence="10">
    <location>
        <begin position="355"/>
        <end position="430"/>
    </location>
</feature>
<evidence type="ECO:0000256" key="3">
    <source>
        <dbReference type="ARBA" id="ARBA00022475"/>
    </source>
</evidence>
<evidence type="ECO:0000256" key="1">
    <source>
        <dbReference type="ARBA" id="ARBA00004651"/>
    </source>
</evidence>
<proteinExistence type="inferred from homology"/>
<dbReference type="GO" id="GO:0005886">
    <property type="term" value="C:plasma membrane"/>
    <property type="evidence" value="ECO:0007669"/>
    <property type="project" value="UniProtKB-SubCell"/>
</dbReference>
<keyword evidence="7" id="KW-0175">Coiled coil</keyword>
<organism evidence="11 12">
    <name type="scientific">Dendrosporobacter quercicolus</name>
    <dbReference type="NCBI Taxonomy" id="146817"/>
    <lineage>
        <taxon>Bacteria</taxon>
        <taxon>Bacillati</taxon>
        <taxon>Bacillota</taxon>
        <taxon>Negativicutes</taxon>
        <taxon>Selenomonadales</taxon>
        <taxon>Sporomusaceae</taxon>
        <taxon>Dendrosporobacter</taxon>
    </lineage>
</organism>
<comment type="similarity">
    <text evidence="2">Belongs to the CpsC/CapA family.</text>
</comment>
<evidence type="ECO:0000256" key="4">
    <source>
        <dbReference type="ARBA" id="ARBA00022692"/>
    </source>
</evidence>
<accession>A0A1G9WNS2</accession>
<dbReference type="PANTHER" id="PTHR32309">
    <property type="entry name" value="TYROSINE-PROTEIN KINASE"/>
    <property type="match status" value="1"/>
</dbReference>
<dbReference type="PANTHER" id="PTHR32309:SF13">
    <property type="entry name" value="FERRIC ENTEROBACTIN TRANSPORT PROTEIN FEPE"/>
    <property type="match status" value="1"/>
</dbReference>
<gene>
    <name evidence="11" type="ORF">SAMN04488502_10842</name>
</gene>
<dbReference type="EMBL" id="FNHB01000008">
    <property type="protein sequence ID" value="SDM86212.1"/>
    <property type="molecule type" value="Genomic_DNA"/>
</dbReference>
<dbReference type="OrthoDB" id="1632059at2"/>
<evidence type="ECO:0000256" key="8">
    <source>
        <dbReference type="SAM" id="Phobius"/>
    </source>
</evidence>
<evidence type="ECO:0000256" key="6">
    <source>
        <dbReference type="ARBA" id="ARBA00023136"/>
    </source>
</evidence>
<evidence type="ECO:0000313" key="11">
    <source>
        <dbReference type="EMBL" id="SDM86212.1"/>
    </source>
</evidence>
<dbReference type="Proteomes" id="UP000214880">
    <property type="component" value="Unassembled WGS sequence"/>
</dbReference>
<keyword evidence="6 8" id="KW-0472">Membrane</keyword>
<evidence type="ECO:0000259" key="10">
    <source>
        <dbReference type="Pfam" id="PF13807"/>
    </source>
</evidence>
<evidence type="ECO:0000313" key="12">
    <source>
        <dbReference type="Proteomes" id="UP000214880"/>
    </source>
</evidence>
<dbReference type="InterPro" id="IPR032807">
    <property type="entry name" value="GNVR"/>
</dbReference>
<feature type="domain" description="Polysaccharide chain length determinant N-terminal" evidence="9">
    <location>
        <begin position="5"/>
        <end position="97"/>
    </location>
</feature>
<feature type="transmembrane region" description="Helical" evidence="8">
    <location>
        <begin position="21"/>
        <end position="40"/>
    </location>
</feature>
<reference evidence="11 12" key="1">
    <citation type="submission" date="2016-10" db="EMBL/GenBank/DDBJ databases">
        <authorList>
            <person name="de Groot N.N."/>
        </authorList>
    </citation>
    <scope>NUCLEOTIDE SEQUENCE [LARGE SCALE GENOMIC DNA]</scope>
    <source>
        <strain evidence="11 12">DSM 1736</strain>
    </source>
</reference>
<keyword evidence="4 8" id="KW-0812">Transmembrane</keyword>
<dbReference type="GO" id="GO:0004713">
    <property type="term" value="F:protein tyrosine kinase activity"/>
    <property type="evidence" value="ECO:0007669"/>
    <property type="project" value="TreeGrafter"/>
</dbReference>
<dbReference type="AlphaFoldDB" id="A0A1G9WNS2"/>
<dbReference type="STRING" id="146817.SAMN04488502_10842"/>
<evidence type="ECO:0000256" key="2">
    <source>
        <dbReference type="ARBA" id="ARBA00006683"/>
    </source>
</evidence>
<dbReference type="InterPro" id="IPR003856">
    <property type="entry name" value="LPS_length_determ_N"/>
</dbReference>
<keyword evidence="5 8" id="KW-1133">Transmembrane helix</keyword>
<feature type="coiled-coil region" evidence="7">
    <location>
        <begin position="165"/>
        <end position="192"/>
    </location>
</feature>
<dbReference type="InterPro" id="IPR050445">
    <property type="entry name" value="Bact_polysacc_biosynth/exp"/>
</dbReference>
<protein>
    <submittedName>
        <fullName evidence="11">Polysaccharide chain length determinant protein, PEP-CTERM locus subfamily</fullName>
    </submittedName>
</protein>
<keyword evidence="3" id="KW-1003">Cell membrane</keyword>
<dbReference type="Pfam" id="PF02706">
    <property type="entry name" value="Wzz"/>
    <property type="match status" value="1"/>
</dbReference>
<keyword evidence="12" id="KW-1185">Reference proteome</keyword>
<name>A0A1G9WNS2_9FIRM</name>
<dbReference type="RefSeq" id="WP_092074264.1">
    <property type="nucleotide sequence ID" value="NZ_FNHB01000008.1"/>
</dbReference>
<dbReference type="Pfam" id="PF13807">
    <property type="entry name" value="GNVR"/>
    <property type="match status" value="1"/>
</dbReference>
<evidence type="ECO:0000259" key="9">
    <source>
        <dbReference type="Pfam" id="PF02706"/>
    </source>
</evidence>
<evidence type="ECO:0000256" key="7">
    <source>
        <dbReference type="SAM" id="Coils"/>
    </source>
</evidence>
<comment type="subcellular location">
    <subcellularLocation>
        <location evidence="1">Cell membrane</location>
        <topology evidence="1">Multi-pass membrane protein</topology>
    </subcellularLocation>
</comment>